<name>J3P2P1_GAET3</name>
<dbReference type="Proteomes" id="UP000006039">
    <property type="component" value="Unassembled WGS sequence"/>
</dbReference>
<dbReference type="RefSeq" id="XP_009223877.1">
    <property type="nucleotide sequence ID" value="XM_009225613.1"/>
</dbReference>
<gene>
    <name evidence="3" type="primary">20348245</name>
    <name evidence="2" type="ORF">GGTG_07787</name>
</gene>
<keyword evidence="4" id="KW-1185">Reference proteome</keyword>
<dbReference type="HOGENOM" id="CLU_2386288_0_0_1"/>
<dbReference type="EnsemblFungi" id="EJT73933">
    <property type="protein sequence ID" value="EJT73933"/>
    <property type="gene ID" value="GGTG_07787"/>
</dbReference>
<proteinExistence type="predicted"/>
<protein>
    <submittedName>
        <fullName evidence="2 3">Uncharacterized protein</fullName>
    </submittedName>
</protein>
<evidence type="ECO:0000313" key="2">
    <source>
        <dbReference type="EMBL" id="EJT73933.1"/>
    </source>
</evidence>
<evidence type="ECO:0000313" key="4">
    <source>
        <dbReference type="Proteomes" id="UP000006039"/>
    </source>
</evidence>
<organism evidence="2">
    <name type="scientific">Gaeumannomyces tritici (strain R3-111a-1)</name>
    <name type="common">Wheat and barley take-all root rot fungus</name>
    <name type="synonym">Gaeumannomyces graminis var. tritici</name>
    <dbReference type="NCBI Taxonomy" id="644352"/>
    <lineage>
        <taxon>Eukaryota</taxon>
        <taxon>Fungi</taxon>
        <taxon>Dikarya</taxon>
        <taxon>Ascomycota</taxon>
        <taxon>Pezizomycotina</taxon>
        <taxon>Sordariomycetes</taxon>
        <taxon>Sordariomycetidae</taxon>
        <taxon>Magnaporthales</taxon>
        <taxon>Magnaporthaceae</taxon>
        <taxon>Gaeumannomyces</taxon>
    </lineage>
</organism>
<dbReference type="VEuPathDB" id="FungiDB:GGTG_07787"/>
<evidence type="ECO:0000313" key="3">
    <source>
        <dbReference type="EnsemblFungi" id="EJT73933"/>
    </source>
</evidence>
<feature type="region of interest" description="Disordered" evidence="1">
    <location>
        <begin position="49"/>
        <end position="77"/>
    </location>
</feature>
<evidence type="ECO:0000256" key="1">
    <source>
        <dbReference type="SAM" id="MobiDB-lite"/>
    </source>
</evidence>
<accession>J3P2P1</accession>
<sequence length="94" mass="10464">MPGEPWRVQSVFRFRGQTLFDPGRFHEGSRQGQNGRELTPLRVMDQLPEPTALTSEPRTPVAVSRPIKMGPRDPTAKGASALCRLGSSIFFLQN</sequence>
<reference evidence="3" key="4">
    <citation type="journal article" date="2015" name="G3 (Bethesda)">
        <title>Genome sequences of three phytopathogenic species of the Magnaporthaceae family of fungi.</title>
        <authorList>
            <person name="Okagaki L.H."/>
            <person name="Nunes C.C."/>
            <person name="Sailsbery J."/>
            <person name="Clay B."/>
            <person name="Brown D."/>
            <person name="John T."/>
            <person name="Oh Y."/>
            <person name="Young N."/>
            <person name="Fitzgerald M."/>
            <person name="Haas B.J."/>
            <person name="Zeng Q."/>
            <person name="Young S."/>
            <person name="Adiconis X."/>
            <person name="Fan L."/>
            <person name="Levin J.Z."/>
            <person name="Mitchell T.K."/>
            <person name="Okubara P.A."/>
            <person name="Farman M.L."/>
            <person name="Kohn L.M."/>
            <person name="Birren B."/>
            <person name="Ma L.-J."/>
            <person name="Dean R.A."/>
        </authorList>
    </citation>
    <scope>NUCLEOTIDE SEQUENCE</scope>
    <source>
        <strain evidence="3">R3-111a-1</strain>
    </source>
</reference>
<dbReference type="EMBL" id="GL385398">
    <property type="protein sequence ID" value="EJT73933.1"/>
    <property type="molecule type" value="Genomic_DNA"/>
</dbReference>
<reference evidence="4" key="1">
    <citation type="submission" date="2010-07" db="EMBL/GenBank/DDBJ databases">
        <title>The genome sequence of Gaeumannomyces graminis var. tritici strain R3-111a-1.</title>
        <authorList>
            <consortium name="The Broad Institute Genome Sequencing Platform"/>
            <person name="Ma L.-J."/>
            <person name="Dead R."/>
            <person name="Young S."/>
            <person name="Zeng Q."/>
            <person name="Koehrsen M."/>
            <person name="Alvarado L."/>
            <person name="Berlin A."/>
            <person name="Chapman S.B."/>
            <person name="Chen Z."/>
            <person name="Freedman E."/>
            <person name="Gellesch M."/>
            <person name="Goldberg J."/>
            <person name="Griggs A."/>
            <person name="Gujja S."/>
            <person name="Heilman E.R."/>
            <person name="Heiman D."/>
            <person name="Hepburn T."/>
            <person name="Howarth C."/>
            <person name="Jen D."/>
            <person name="Larson L."/>
            <person name="Mehta T."/>
            <person name="Neiman D."/>
            <person name="Pearson M."/>
            <person name="Roberts A."/>
            <person name="Saif S."/>
            <person name="Shea T."/>
            <person name="Shenoy N."/>
            <person name="Sisk P."/>
            <person name="Stolte C."/>
            <person name="Sykes S."/>
            <person name="Walk T."/>
            <person name="White J."/>
            <person name="Yandava C."/>
            <person name="Haas B."/>
            <person name="Nusbaum C."/>
            <person name="Birren B."/>
        </authorList>
    </citation>
    <scope>NUCLEOTIDE SEQUENCE [LARGE SCALE GENOMIC DNA]</scope>
    <source>
        <strain evidence="4">R3-111a-1</strain>
    </source>
</reference>
<reference evidence="3" key="5">
    <citation type="submission" date="2018-04" db="UniProtKB">
        <authorList>
            <consortium name="EnsemblFungi"/>
        </authorList>
    </citation>
    <scope>IDENTIFICATION</scope>
    <source>
        <strain evidence="3">R3-111a-1</strain>
    </source>
</reference>
<reference evidence="2" key="2">
    <citation type="submission" date="2010-07" db="EMBL/GenBank/DDBJ databases">
        <authorList>
            <consortium name="The Broad Institute Genome Sequencing Platform"/>
            <consortium name="Broad Institute Genome Sequencing Center for Infectious Disease"/>
            <person name="Ma L.-J."/>
            <person name="Dead R."/>
            <person name="Young S."/>
            <person name="Zeng Q."/>
            <person name="Koehrsen M."/>
            <person name="Alvarado L."/>
            <person name="Berlin A."/>
            <person name="Chapman S.B."/>
            <person name="Chen Z."/>
            <person name="Freedman E."/>
            <person name="Gellesch M."/>
            <person name="Goldberg J."/>
            <person name="Griggs A."/>
            <person name="Gujja S."/>
            <person name="Heilman E.R."/>
            <person name="Heiman D."/>
            <person name="Hepburn T."/>
            <person name="Howarth C."/>
            <person name="Jen D."/>
            <person name="Larson L."/>
            <person name="Mehta T."/>
            <person name="Neiman D."/>
            <person name="Pearson M."/>
            <person name="Roberts A."/>
            <person name="Saif S."/>
            <person name="Shea T."/>
            <person name="Shenoy N."/>
            <person name="Sisk P."/>
            <person name="Stolte C."/>
            <person name="Sykes S."/>
            <person name="Walk T."/>
            <person name="White J."/>
            <person name="Yandava C."/>
            <person name="Haas B."/>
            <person name="Nusbaum C."/>
            <person name="Birren B."/>
        </authorList>
    </citation>
    <scope>NUCLEOTIDE SEQUENCE</scope>
    <source>
        <strain evidence="2">R3-111a-1</strain>
    </source>
</reference>
<dbReference type="AlphaFoldDB" id="J3P2P1"/>
<reference evidence="2" key="3">
    <citation type="submission" date="2010-09" db="EMBL/GenBank/DDBJ databases">
        <title>Annotation of Gaeumannomyces graminis var. tritici R3-111a-1.</title>
        <authorList>
            <consortium name="The Broad Institute Genome Sequencing Platform"/>
            <person name="Ma L.-J."/>
            <person name="Dead R."/>
            <person name="Young S.K."/>
            <person name="Zeng Q."/>
            <person name="Gargeya S."/>
            <person name="Fitzgerald M."/>
            <person name="Haas B."/>
            <person name="Abouelleil A."/>
            <person name="Alvarado L."/>
            <person name="Arachchi H.M."/>
            <person name="Berlin A."/>
            <person name="Brown A."/>
            <person name="Chapman S.B."/>
            <person name="Chen Z."/>
            <person name="Dunbar C."/>
            <person name="Freedman E."/>
            <person name="Gearin G."/>
            <person name="Gellesch M."/>
            <person name="Goldberg J."/>
            <person name="Griggs A."/>
            <person name="Gujja S."/>
            <person name="Heiman D."/>
            <person name="Howarth C."/>
            <person name="Larson L."/>
            <person name="Lui A."/>
            <person name="MacDonald P.J.P."/>
            <person name="Mehta T."/>
            <person name="Montmayeur A."/>
            <person name="Murphy C."/>
            <person name="Neiman D."/>
            <person name="Pearson M."/>
            <person name="Priest M."/>
            <person name="Roberts A."/>
            <person name="Saif S."/>
            <person name="Shea T."/>
            <person name="Shenoy N."/>
            <person name="Sisk P."/>
            <person name="Stolte C."/>
            <person name="Sykes S."/>
            <person name="Yandava C."/>
            <person name="Wortman J."/>
            <person name="Nusbaum C."/>
            <person name="Birren B."/>
        </authorList>
    </citation>
    <scope>NUCLEOTIDE SEQUENCE</scope>
    <source>
        <strain evidence="2">R3-111a-1</strain>
    </source>
</reference>
<dbReference type="GeneID" id="20348245"/>